<gene>
    <name evidence="2" type="ORF">ABWT76_004203</name>
</gene>
<sequence length="369" mass="41502">MTTPNHQISEKLTGNHWHQPAEWERHDACWLAWPSHEKEWLNDLEPAQQEFINLCCAIAGQPVEQKNLIFYPATMQNNYQSERLEILVLNEAVKNTAEKALKGINAKLHLMPFGDIWLRDIAPIFVKTKQKKLAALRFNFNGWGGKYIMQGDDGVARNIIEELNFPEMYFPIYLEGGAIEVDGQGTCLTTRQCLLNENRNPGVSQEEIETTLESAFGVSKVLWLNQGLLNDHTDGHIDTIARFVAPGVVLCMQAVDPDDPNRDVLEEIAKDLASFTDAKERSLVVHRIPSPGKILNRYGEIMPASYLNFYISNTTVIVPIYGSPHDRKAVQLIAEYFPTRHTIGLSAKAILTGGGAFHCITQQQPAVRN</sequence>
<keyword evidence="1" id="KW-0378">Hydrolase</keyword>
<dbReference type="InterPro" id="IPR007466">
    <property type="entry name" value="Peptidyl-Arg-deiminase_porph"/>
</dbReference>
<dbReference type="GO" id="GO:0009446">
    <property type="term" value="P:putrescine biosynthetic process"/>
    <property type="evidence" value="ECO:0007669"/>
    <property type="project" value="InterPro"/>
</dbReference>
<dbReference type="PANTHER" id="PTHR31377:SF0">
    <property type="entry name" value="AGMATINE DEIMINASE-RELATED"/>
    <property type="match status" value="1"/>
</dbReference>
<accession>A0AAU8J9U1</accession>
<dbReference type="RefSeq" id="WP_199317261.1">
    <property type="nucleotide sequence ID" value="NZ_CP159837.1"/>
</dbReference>
<dbReference type="Pfam" id="PF04371">
    <property type="entry name" value="PAD_porph"/>
    <property type="match status" value="1"/>
</dbReference>
<reference evidence="2" key="1">
    <citation type="submission" date="2024-07" db="EMBL/GenBank/DDBJ databases">
        <authorList>
            <person name="Kim Y.J."/>
            <person name="Jeong J.Y."/>
        </authorList>
    </citation>
    <scope>NUCLEOTIDE SEQUENCE</scope>
    <source>
        <strain evidence="2">GIHE-MW2</strain>
    </source>
</reference>
<proteinExistence type="predicted"/>
<name>A0AAU8J9U1_9CYAN</name>
<dbReference type="GO" id="GO:0004668">
    <property type="term" value="F:protein-arginine deiminase activity"/>
    <property type="evidence" value="ECO:0007669"/>
    <property type="project" value="InterPro"/>
</dbReference>
<dbReference type="GO" id="GO:0047632">
    <property type="term" value="F:agmatine deiminase activity"/>
    <property type="evidence" value="ECO:0007669"/>
    <property type="project" value="TreeGrafter"/>
</dbReference>
<dbReference type="EMBL" id="CP159837">
    <property type="protein sequence ID" value="XCM35514.1"/>
    <property type="molecule type" value="Genomic_DNA"/>
</dbReference>
<dbReference type="PANTHER" id="PTHR31377">
    <property type="entry name" value="AGMATINE DEIMINASE-RELATED"/>
    <property type="match status" value="1"/>
</dbReference>
<dbReference type="AlphaFoldDB" id="A0AAU8J9U1"/>
<protein>
    <submittedName>
        <fullName evidence="2">Agmatine deiminase family protein</fullName>
    </submittedName>
</protein>
<organism evidence="2">
    <name type="scientific">Planktothricoides raciborskii GIHE-MW2</name>
    <dbReference type="NCBI Taxonomy" id="2792601"/>
    <lineage>
        <taxon>Bacteria</taxon>
        <taxon>Bacillati</taxon>
        <taxon>Cyanobacteriota</taxon>
        <taxon>Cyanophyceae</taxon>
        <taxon>Oscillatoriophycideae</taxon>
        <taxon>Oscillatoriales</taxon>
        <taxon>Oscillatoriaceae</taxon>
        <taxon>Planktothricoides</taxon>
    </lineage>
</organism>
<evidence type="ECO:0000256" key="1">
    <source>
        <dbReference type="ARBA" id="ARBA00022801"/>
    </source>
</evidence>
<evidence type="ECO:0000313" key="2">
    <source>
        <dbReference type="EMBL" id="XCM35514.1"/>
    </source>
</evidence>
<dbReference type="Gene3D" id="3.75.10.10">
    <property type="entry name" value="L-arginine/glycine Amidinotransferase, Chain A"/>
    <property type="match status" value="1"/>
</dbReference>
<dbReference type="SUPFAM" id="SSF55909">
    <property type="entry name" value="Pentein"/>
    <property type="match status" value="1"/>
</dbReference>